<organism evidence="15 16">
    <name type="scientific">Candidatus Kaiserbacteria bacterium RIFCSPLOWO2_01_FULL_54_24</name>
    <dbReference type="NCBI Taxonomy" id="1798515"/>
    <lineage>
        <taxon>Bacteria</taxon>
        <taxon>Candidatus Kaiseribacteriota</taxon>
    </lineage>
</organism>
<keyword evidence="8 12" id="KW-0560">Oxidoreductase</keyword>
<comment type="cofactor">
    <cofactor evidence="1">
        <name>a metal cation</name>
        <dbReference type="ChEBI" id="CHEBI:25213"/>
    </cofactor>
</comment>
<evidence type="ECO:0000256" key="13">
    <source>
        <dbReference type="RuleBase" id="RU004171"/>
    </source>
</evidence>
<evidence type="ECO:0000256" key="8">
    <source>
        <dbReference type="ARBA" id="ARBA00023002"/>
    </source>
</evidence>
<evidence type="ECO:0000256" key="3">
    <source>
        <dbReference type="ARBA" id="ARBA00005062"/>
    </source>
</evidence>
<dbReference type="Proteomes" id="UP000177215">
    <property type="component" value="Unassembled WGS sequence"/>
</dbReference>
<keyword evidence="6 12" id="KW-0791">Threonine biosynthesis</keyword>
<dbReference type="Gene3D" id="3.40.50.720">
    <property type="entry name" value="NAD(P)-binding Rossmann-like Domain"/>
    <property type="match status" value="1"/>
</dbReference>
<dbReference type="STRING" id="1798515.A3B35_00715"/>
<evidence type="ECO:0000256" key="12">
    <source>
        <dbReference type="RuleBase" id="RU000579"/>
    </source>
</evidence>
<dbReference type="GO" id="GO:0009088">
    <property type="term" value="P:threonine biosynthetic process"/>
    <property type="evidence" value="ECO:0007669"/>
    <property type="project" value="UniProtKB-UniPathway"/>
</dbReference>
<dbReference type="GO" id="GO:0009086">
    <property type="term" value="P:methionine biosynthetic process"/>
    <property type="evidence" value="ECO:0007669"/>
    <property type="project" value="UniProtKB-KW"/>
</dbReference>
<dbReference type="InterPro" id="IPR036291">
    <property type="entry name" value="NAD(P)-bd_dom_sf"/>
</dbReference>
<feature type="domain" description="Homoserine dehydrogenase catalytic" evidence="14">
    <location>
        <begin position="165"/>
        <end position="354"/>
    </location>
</feature>
<evidence type="ECO:0000256" key="6">
    <source>
        <dbReference type="ARBA" id="ARBA00022697"/>
    </source>
</evidence>
<dbReference type="InterPro" id="IPR019811">
    <property type="entry name" value="HDH_CS"/>
</dbReference>
<dbReference type="Gene3D" id="3.30.360.10">
    <property type="entry name" value="Dihydrodipicolinate Reductase, domain 2"/>
    <property type="match status" value="1"/>
</dbReference>
<evidence type="ECO:0000256" key="1">
    <source>
        <dbReference type="ARBA" id="ARBA00001920"/>
    </source>
</evidence>
<evidence type="ECO:0000313" key="15">
    <source>
        <dbReference type="EMBL" id="OGG76805.1"/>
    </source>
</evidence>
<sequence>MRQNVFIIGATGKVGATLVRHIYQRGDTDASLHANPTRVVGLASSSSYIYSDRGIRHTDAANFVKTKRGRLYDSLGDFVALAKKRRDDLIFVDATALNEPMLAFHKKIIGETLCRIVTANKNPIAFSDYKTFRFLTKEPRRYGYRCSVMAGADAVPFLRDLRDVEDRPSTIEGCFSGTLGYITSMLEKNIPFSTILKRAVDNGYTEPDPQDDLNGLDVARKLVVLTRSAGYPADLQRFKVHPFIASRYFKDEGIGAFMRSANKLDAYFEREMKRAKQNNSVLRYVASMHVKGNTPLLNVHLRQVPKDSELGSLQGTLNKILIVSKTYSKDRPYVVQGPGAGLDVTAQNIRRDLLYLLERRLVA</sequence>
<dbReference type="PROSITE" id="PS01042">
    <property type="entry name" value="HOMOSER_DHGENASE"/>
    <property type="match status" value="1"/>
</dbReference>
<dbReference type="SUPFAM" id="SSF55347">
    <property type="entry name" value="Glyceraldehyde-3-phosphate dehydrogenase-like, C-terminal domain"/>
    <property type="match status" value="1"/>
</dbReference>
<comment type="catalytic activity">
    <reaction evidence="10">
        <text>L-homoserine + NADP(+) = L-aspartate 4-semialdehyde + NADPH + H(+)</text>
        <dbReference type="Rhea" id="RHEA:15761"/>
        <dbReference type="ChEBI" id="CHEBI:15378"/>
        <dbReference type="ChEBI" id="CHEBI:57476"/>
        <dbReference type="ChEBI" id="CHEBI:57783"/>
        <dbReference type="ChEBI" id="CHEBI:58349"/>
        <dbReference type="ChEBI" id="CHEBI:537519"/>
        <dbReference type="EC" id="1.1.1.3"/>
    </reaction>
    <physiologicalReaction direction="right-to-left" evidence="10">
        <dbReference type="Rhea" id="RHEA:15763"/>
    </physiologicalReaction>
</comment>
<comment type="caution">
    <text evidence="15">The sequence shown here is derived from an EMBL/GenBank/DDBJ whole genome shotgun (WGS) entry which is preliminary data.</text>
</comment>
<evidence type="ECO:0000256" key="4">
    <source>
        <dbReference type="ARBA" id="ARBA00013213"/>
    </source>
</evidence>
<dbReference type="InterPro" id="IPR011147">
    <property type="entry name" value="Bifunc_Aspkin/hSer_DH"/>
</dbReference>
<dbReference type="PANTHER" id="PTHR43070">
    <property type="match status" value="1"/>
</dbReference>
<dbReference type="InterPro" id="IPR001342">
    <property type="entry name" value="HDH_cat"/>
</dbReference>
<keyword evidence="9 12" id="KW-0486">Methionine biosynthesis</keyword>
<gene>
    <name evidence="15" type="ORF">A3B35_00715</name>
</gene>
<dbReference type="GO" id="GO:0009090">
    <property type="term" value="P:homoserine biosynthetic process"/>
    <property type="evidence" value="ECO:0007669"/>
    <property type="project" value="UniProtKB-ARBA"/>
</dbReference>
<evidence type="ECO:0000259" key="14">
    <source>
        <dbReference type="Pfam" id="PF00742"/>
    </source>
</evidence>
<reference evidence="15 16" key="1">
    <citation type="journal article" date="2016" name="Nat. Commun.">
        <title>Thousands of microbial genomes shed light on interconnected biogeochemical processes in an aquifer system.</title>
        <authorList>
            <person name="Anantharaman K."/>
            <person name="Brown C.T."/>
            <person name="Hug L.A."/>
            <person name="Sharon I."/>
            <person name="Castelle C.J."/>
            <person name="Probst A.J."/>
            <person name="Thomas B.C."/>
            <person name="Singh A."/>
            <person name="Wilkins M.J."/>
            <person name="Karaoz U."/>
            <person name="Brodie E.L."/>
            <person name="Williams K.H."/>
            <person name="Hubbard S.S."/>
            <person name="Banfield J.F."/>
        </authorList>
    </citation>
    <scope>NUCLEOTIDE SEQUENCE [LARGE SCALE GENOMIC DNA]</scope>
</reference>
<dbReference type="FunFam" id="3.30.360.10:FF:000006">
    <property type="entry name" value="Bifunctional aspartokinase/homoserine dehydrogenase"/>
    <property type="match status" value="1"/>
</dbReference>
<dbReference type="AlphaFoldDB" id="A0A1F6ET83"/>
<evidence type="ECO:0000256" key="11">
    <source>
        <dbReference type="ARBA" id="ARBA00049031"/>
    </source>
</evidence>
<comment type="pathway">
    <text evidence="3 12">Amino-acid biosynthesis; L-methionine biosynthesis via de novo pathway; L-homoserine from L-aspartate: step 3/3.</text>
</comment>
<comment type="pathway">
    <text evidence="2 12">Amino-acid biosynthesis; L-threonine biosynthesis; L-threonine from L-aspartate: step 3/5.</text>
</comment>
<evidence type="ECO:0000256" key="5">
    <source>
        <dbReference type="ARBA" id="ARBA00022605"/>
    </source>
</evidence>
<evidence type="ECO:0000256" key="10">
    <source>
        <dbReference type="ARBA" id="ARBA00048841"/>
    </source>
</evidence>
<protein>
    <recommendedName>
        <fullName evidence="4 12">Homoserine dehydrogenase</fullName>
        <ecNumber evidence="4 12">1.1.1.3</ecNumber>
    </recommendedName>
</protein>
<dbReference type="UniPathway" id="UPA00051">
    <property type="reaction ID" value="UER00465"/>
</dbReference>
<name>A0A1F6ET83_9BACT</name>
<evidence type="ECO:0000256" key="9">
    <source>
        <dbReference type="ARBA" id="ARBA00023167"/>
    </source>
</evidence>
<keyword evidence="5 12" id="KW-0028">Amino-acid biosynthesis</keyword>
<comment type="similarity">
    <text evidence="13">Belongs to the homoserine dehydrogenase family.</text>
</comment>
<dbReference type="PANTHER" id="PTHR43070:SF3">
    <property type="entry name" value="HOMOSERINE DEHYDROGENASE"/>
    <property type="match status" value="1"/>
</dbReference>
<dbReference type="SUPFAM" id="SSF51735">
    <property type="entry name" value="NAD(P)-binding Rossmann-fold domains"/>
    <property type="match status" value="1"/>
</dbReference>
<comment type="catalytic activity">
    <reaction evidence="11">
        <text>L-homoserine + NAD(+) = L-aspartate 4-semialdehyde + NADH + H(+)</text>
        <dbReference type="Rhea" id="RHEA:15757"/>
        <dbReference type="ChEBI" id="CHEBI:15378"/>
        <dbReference type="ChEBI" id="CHEBI:57476"/>
        <dbReference type="ChEBI" id="CHEBI:57540"/>
        <dbReference type="ChEBI" id="CHEBI:57945"/>
        <dbReference type="ChEBI" id="CHEBI:537519"/>
        <dbReference type="EC" id="1.1.1.3"/>
    </reaction>
    <physiologicalReaction direction="right-to-left" evidence="11">
        <dbReference type="Rhea" id="RHEA:15759"/>
    </physiologicalReaction>
</comment>
<proteinExistence type="inferred from homology"/>
<evidence type="ECO:0000256" key="2">
    <source>
        <dbReference type="ARBA" id="ARBA00005056"/>
    </source>
</evidence>
<keyword evidence="7 12" id="KW-0521">NADP</keyword>
<dbReference type="EC" id="1.1.1.3" evidence="4 12"/>
<dbReference type="UniPathway" id="UPA00050">
    <property type="reaction ID" value="UER00063"/>
</dbReference>
<evidence type="ECO:0000256" key="7">
    <source>
        <dbReference type="ARBA" id="ARBA00022857"/>
    </source>
</evidence>
<dbReference type="GO" id="GO:0009089">
    <property type="term" value="P:lysine biosynthetic process via diaminopimelate"/>
    <property type="evidence" value="ECO:0007669"/>
    <property type="project" value="UniProtKB-ARBA"/>
</dbReference>
<dbReference type="GO" id="GO:0004412">
    <property type="term" value="F:homoserine dehydrogenase activity"/>
    <property type="evidence" value="ECO:0007669"/>
    <property type="project" value="UniProtKB-EC"/>
</dbReference>
<dbReference type="EMBL" id="MFMC01000038">
    <property type="protein sequence ID" value="OGG76805.1"/>
    <property type="molecule type" value="Genomic_DNA"/>
</dbReference>
<evidence type="ECO:0000313" key="16">
    <source>
        <dbReference type="Proteomes" id="UP000177215"/>
    </source>
</evidence>
<dbReference type="Pfam" id="PF00742">
    <property type="entry name" value="Homoserine_dh"/>
    <property type="match status" value="1"/>
</dbReference>
<accession>A0A1F6ET83</accession>